<evidence type="ECO:0000256" key="11">
    <source>
        <dbReference type="ARBA" id="ARBA00023049"/>
    </source>
</evidence>
<dbReference type="EC" id="3.4.24.39" evidence="15"/>
<comment type="subcellular location">
    <subcellularLocation>
        <location evidence="2 15">Secreted</location>
    </subcellularLocation>
</comment>
<dbReference type="InterPro" id="IPR024079">
    <property type="entry name" value="MetalloPept_cat_dom_sf"/>
</dbReference>
<dbReference type="CDD" id="cd11008">
    <property type="entry name" value="M35_deuterolysin_like"/>
    <property type="match status" value="1"/>
</dbReference>
<dbReference type="InterPro" id="IPR050414">
    <property type="entry name" value="Fungal_M35_metalloproteases"/>
</dbReference>
<feature type="domain" description="Lysine-specific metallo-endopeptidase" evidence="17">
    <location>
        <begin position="186"/>
        <end position="322"/>
    </location>
</feature>
<dbReference type="GO" id="GO:0006508">
    <property type="term" value="P:proteolysis"/>
    <property type="evidence" value="ECO:0007669"/>
    <property type="project" value="UniProtKB-KW"/>
</dbReference>
<evidence type="ECO:0000256" key="2">
    <source>
        <dbReference type="ARBA" id="ARBA00004613"/>
    </source>
</evidence>
<dbReference type="PRINTS" id="PR00768">
    <property type="entry name" value="DEUTEROLYSIN"/>
</dbReference>
<evidence type="ECO:0000256" key="14">
    <source>
        <dbReference type="PIRSR" id="PIRSR601384-2"/>
    </source>
</evidence>
<proteinExistence type="inferred from homology"/>
<evidence type="ECO:0000256" key="10">
    <source>
        <dbReference type="ARBA" id="ARBA00022833"/>
    </source>
</evidence>
<dbReference type="PANTHER" id="PTHR37016:SF3">
    <property type="entry name" value="NEUTRAL PROTEASE 2-RELATED"/>
    <property type="match status" value="1"/>
</dbReference>
<evidence type="ECO:0000256" key="4">
    <source>
        <dbReference type="ARBA" id="ARBA00022525"/>
    </source>
</evidence>
<evidence type="ECO:0000313" key="19">
    <source>
        <dbReference type="Proteomes" id="UP000616885"/>
    </source>
</evidence>
<dbReference type="SUPFAM" id="SSF55486">
    <property type="entry name" value="Metalloproteases ('zincins'), catalytic domain"/>
    <property type="match status" value="1"/>
</dbReference>
<dbReference type="SMART" id="SM01351">
    <property type="entry name" value="Aspzincin_M35"/>
    <property type="match status" value="1"/>
</dbReference>
<keyword evidence="7 14" id="KW-0479">Metal-binding</keyword>
<dbReference type="Pfam" id="PF02102">
    <property type="entry name" value="Peptidase_M35"/>
    <property type="match status" value="1"/>
</dbReference>
<evidence type="ECO:0000256" key="16">
    <source>
        <dbReference type="SAM" id="SignalP"/>
    </source>
</evidence>
<dbReference type="InterPro" id="IPR001384">
    <property type="entry name" value="Peptidase_M35"/>
</dbReference>
<evidence type="ECO:0000256" key="8">
    <source>
        <dbReference type="ARBA" id="ARBA00022729"/>
    </source>
</evidence>
<keyword evidence="6 15" id="KW-0165">Cleavage on pair of basic residues</keyword>
<feature type="binding site" evidence="14">
    <location>
        <position position="286"/>
    </location>
    <ligand>
        <name>Zn(2+)</name>
        <dbReference type="ChEBI" id="CHEBI:29105"/>
        <note>catalytic</note>
    </ligand>
</feature>
<evidence type="ECO:0000256" key="3">
    <source>
        <dbReference type="ARBA" id="ARBA00010279"/>
    </source>
</evidence>
<dbReference type="PANTHER" id="PTHR37016">
    <property type="match status" value="1"/>
</dbReference>
<feature type="binding site" evidence="14">
    <location>
        <position position="293"/>
    </location>
    <ligand>
        <name>Zn(2+)</name>
        <dbReference type="ChEBI" id="CHEBI:29105"/>
        <note>catalytic</note>
    </ligand>
</feature>
<feature type="binding site" evidence="14">
    <location>
        <position position="282"/>
    </location>
    <ligand>
        <name>Zn(2+)</name>
        <dbReference type="ChEBI" id="CHEBI:29105"/>
        <note>catalytic</note>
    </ligand>
</feature>
<dbReference type="GO" id="GO:0004222">
    <property type="term" value="F:metalloendopeptidase activity"/>
    <property type="evidence" value="ECO:0007669"/>
    <property type="project" value="InterPro"/>
</dbReference>
<feature type="active site" evidence="13">
    <location>
        <position position="283"/>
    </location>
</feature>
<evidence type="ECO:0000256" key="5">
    <source>
        <dbReference type="ARBA" id="ARBA00022670"/>
    </source>
</evidence>
<keyword evidence="11 15" id="KW-0482">Metalloprotease</keyword>
<dbReference type="AlphaFoldDB" id="A0A8H7N8M2"/>
<gene>
    <name evidence="18" type="ORF">IM811_015362</name>
</gene>
<keyword evidence="9 15" id="KW-0378">Hydrolase</keyword>
<keyword evidence="5 15" id="KW-0645">Protease</keyword>
<dbReference type="Gene3D" id="3.40.390.10">
    <property type="entry name" value="Collagenase (Catalytic Domain)"/>
    <property type="match status" value="1"/>
</dbReference>
<reference evidence="18" key="1">
    <citation type="submission" date="2020-10" db="EMBL/GenBank/DDBJ databases">
        <title>High-Quality Genome Resource of Clonostachys rosea strain S41 by Oxford Nanopore Long-Read Sequencing.</title>
        <authorList>
            <person name="Wang H."/>
        </authorList>
    </citation>
    <scope>NUCLEOTIDE SEQUENCE</scope>
    <source>
        <strain evidence="18">S41</strain>
    </source>
</reference>
<dbReference type="Gene3D" id="2.60.40.2970">
    <property type="match status" value="1"/>
</dbReference>
<comment type="catalytic activity">
    <reaction evidence="1 15">
        <text>Preferential cleavage of bonds with hydrophobic residues in P1'. Also 3-Asn-|-Gln-4 and 8-Gly-|-Ser-9 bonds in insulin B chain.</text>
        <dbReference type="EC" id="3.4.24.39"/>
    </reaction>
</comment>
<evidence type="ECO:0000256" key="9">
    <source>
        <dbReference type="ARBA" id="ARBA00022801"/>
    </source>
</evidence>
<accession>A0A8H7N8M2</accession>
<organism evidence="18 19">
    <name type="scientific">Bionectria ochroleuca</name>
    <name type="common">Gliocladium roseum</name>
    <dbReference type="NCBI Taxonomy" id="29856"/>
    <lineage>
        <taxon>Eukaryota</taxon>
        <taxon>Fungi</taxon>
        <taxon>Dikarya</taxon>
        <taxon>Ascomycota</taxon>
        <taxon>Pezizomycotina</taxon>
        <taxon>Sordariomycetes</taxon>
        <taxon>Hypocreomycetidae</taxon>
        <taxon>Hypocreales</taxon>
        <taxon>Bionectriaceae</taxon>
        <taxon>Clonostachys</taxon>
    </lineage>
</organism>
<keyword evidence="12" id="KW-0865">Zymogen</keyword>
<keyword evidence="10 14" id="KW-0862">Zinc</keyword>
<dbReference type="GO" id="GO:0046872">
    <property type="term" value="F:metal ion binding"/>
    <property type="evidence" value="ECO:0007669"/>
    <property type="project" value="UniProtKB-KW"/>
</dbReference>
<evidence type="ECO:0000256" key="7">
    <source>
        <dbReference type="ARBA" id="ARBA00022723"/>
    </source>
</evidence>
<feature type="signal peptide" evidence="16">
    <location>
        <begin position="1"/>
        <end position="15"/>
    </location>
</feature>
<evidence type="ECO:0000259" key="17">
    <source>
        <dbReference type="SMART" id="SM01351"/>
    </source>
</evidence>
<dbReference type="InterPro" id="IPR029463">
    <property type="entry name" value="Lys_MEP"/>
</dbReference>
<evidence type="ECO:0000313" key="18">
    <source>
        <dbReference type="EMBL" id="KAF9751142.1"/>
    </source>
</evidence>
<dbReference type="EMBL" id="JADCTT010000006">
    <property type="protein sequence ID" value="KAF9751142.1"/>
    <property type="molecule type" value="Genomic_DNA"/>
</dbReference>
<evidence type="ECO:0000256" key="15">
    <source>
        <dbReference type="RuleBase" id="RU361126"/>
    </source>
</evidence>
<evidence type="ECO:0000256" key="1">
    <source>
        <dbReference type="ARBA" id="ARBA00001187"/>
    </source>
</evidence>
<sequence length="328" mass="35256">MKFLNILPLISLVAAASNDTTPAVPVEVKIEQVGATAFKATVQSHHTADLKLLKTGSILDDSAVEKATVLSGENVIEFQGVRLYINYMNLTDSSFVNLPANGALDSTFDVATYHDLSAGGEFQVDASGFIEYAEDGAEAKSKLSVFQDDPQVFGRAKVNRNTCKGEKLTKAKNALSLCNKNAKAAAKAARSGPERRMKEYFKSATSATRKHVAGVFDAIAKECSTNNSGKISFSCANTNFCKSNPGVVAYASGMNTVFCPAWYSQPVNGACHQGDRASVILHEFSHSLKGTQDFNAYGYAAVRRLPASKNIKHADTYTYFSNAVEVNC</sequence>
<comment type="function">
    <text evidence="15">Secreted metalloproteinase that allows assimilation of proteinaceous substrates. Shows high activities on basic nuclear substrates such as histone and protamine.</text>
</comment>
<name>A0A8H7N8M2_BIOOC</name>
<evidence type="ECO:0000256" key="12">
    <source>
        <dbReference type="ARBA" id="ARBA00023145"/>
    </source>
</evidence>
<dbReference type="GO" id="GO:0005576">
    <property type="term" value="C:extracellular region"/>
    <property type="evidence" value="ECO:0007669"/>
    <property type="project" value="UniProtKB-SubCell"/>
</dbReference>
<keyword evidence="8 16" id="KW-0732">Signal</keyword>
<dbReference type="Proteomes" id="UP000616885">
    <property type="component" value="Unassembled WGS sequence"/>
</dbReference>
<evidence type="ECO:0000256" key="13">
    <source>
        <dbReference type="PIRSR" id="PIRSR601384-1"/>
    </source>
</evidence>
<feature type="chain" id="PRO_5034559425" description="Neutral protease 2" evidence="16">
    <location>
        <begin position="16"/>
        <end position="328"/>
    </location>
</feature>
<comment type="caution">
    <text evidence="18">The sequence shown here is derived from an EMBL/GenBank/DDBJ whole genome shotgun (WGS) entry which is preliminary data.</text>
</comment>
<protein>
    <recommendedName>
        <fullName evidence="15">Neutral protease 2</fullName>
        <ecNumber evidence="15">3.4.24.39</ecNumber>
    </recommendedName>
    <alternativeName>
        <fullName evidence="15">Deuterolysin</fullName>
    </alternativeName>
</protein>
<evidence type="ECO:0000256" key="6">
    <source>
        <dbReference type="ARBA" id="ARBA00022685"/>
    </source>
</evidence>
<comment type="cofactor">
    <cofactor evidence="14 15">
        <name>Zn(2+)</name>
        <dbReference type="ChEBI" id="CHEBI:29105"/>
    </cofactor>
    <text evidence="14 15">Binds 1 zinc ion per subunit.</text>
</comment>
<keyword evidence="4 15" id="KW-0964">Secreted</keyword>
<comment type="similarity">
    <text evidence="3 15">Belongs to the peptidase M35 family.</text>
</comment>